<dbReference type="Proteomes" id="UP001300745">
    <property type="component" value="Unassembled WGS sequence"/>
</dbReference>
<dbReference type="PANTHER" id="PTHR43734:SF1">
    <property type="entry name" value="PHYTOENE DESATURASE"/>
    <property type="match status" value="1"/>
</dbReference>
<dbReference type="PRINTS" id="PR00420">
    <property type="entry name" value="RNGMNOXGNASE"/>
</dbReference>
<dbReference type="RefSeq" id="WP_265995879.1">
    <property type="nucleotide sequence ID" value="NZ_JAPJDN010000004.1"/>
</dbReference>
<dbReference type="InterPro" id="IPR002937">
    <property type="entry name" value="Amino_oxidase"/>
</dbReference>
<comment type="caution">
    <text evidence="2">The sequence shown here is derived from an EMBL/GenBank/DDBJ whole genome shotgun (WGS) entry which is preliminary data.</text>
</comment>
<organism evidence="2 3">
    <name type="scientific">Mycobacterium pinniadriaticum</name>
    <dbReference type="NCBI Taxonomy" id="2994102"/>
    <lineage>
        <taxon>Bacteria</taxon>
        <taxon>Bacillati</taxon>
        <taxon>Actinomycetota</taxon>
        <taxon>Actinomycetes</taxon>
        <taxon>Mycobacteriales</taxon>
        <taxon>Mycobacteriaceae</taxon>
        <taxon>Mycobacterium</taxon>
    </lineage>
</organism>
<keyword evidence="3" id="KW-1185">Reference proteome</keyword>
<protein>
    <submittedName>
        <fullName evidence="2">FAD-dependent oxidoreductase</fullName>
    </submittedName>
</protein>
<sequence length="439" mass="46683">MTTMEHEFDVVVIGAGAGGLFTAARLAHSGFRTLVVERLDKVGGRASTDDIDGFKVNNGAIVIEVGGITQETCEEVGVPFEIREPKPPLLYRIGGKDVDVTGGGWGLLLGKLTRQGAKLVKGIGAARSDSGLPEDEISTAQWVAKYTKNEGVHGIFRNMCASIFAVGSEDLPARVFLTYFTRKSAFKRFGFHPEGTIGIWKGLAGVVERDGGQVWLSTSATRIVSADGVVSGVEIVRDGVSATVNAPIVISDVGPAATLALLGPDAVPADYRDLVARGDRPTAMISVNFASTEPLIAAPGMLSFAKSRRVAYIANFTDLCPEMAPPGWHLYVGTSVPQPSIGEFDEAAETQLLLDDLRDTIEDFDSRARILNIAVTRDGWPPQRAVAGFDLPHETPIEGLWNVGDAVKEYANGGTTACAETAKLVADKIIASYRPTVRG</sequence>
<dbReference type="Gene3D" id="3.50.50.60">
    <property type="entry name" value="FAD/NAD(P)-binding domain"/>
    <property type="match status" value="1"/>
</dbReference>
<proteinExistence type="predicted"/>
<evidence type="ECO:0000259" key="1">
    <source>
        <dbReference type="Pfam" id="PF01593"/>
    </source>
</evidence>
<name>A0ABT3SA48_9MYCO</name>
<dbReference type="InterPro" id="IPR036188">
    <property type="entry name" value="FAD/NAD-bd_sf"/>
</dbReference>
<gene>
    <name evidence="2" type="ORF">ORI27_06735</name>
</gene>
<evidence type="ECO:0000313" key="3">
    <source>
        <dbReference type="Proteomes" id="UP001300745"/>
    </source>
</evidence>
<dbReference type="Pfam" id="PF01593">
    <property type="entry name" value="Amino_oxidase"/>
    <property type="match status" value="1"/>
</dbReference>
<dbReference type="PANTHER" id="PTHR43734">
    <property type="entry name" value="PHYTOENE DESATURASE"/>
    <property type="match status" value="1"/>
</dbReference>
<dbReference type="SUPFAM" id="SSF51905">
    <property type="entry name" value="FAD/NAD(P)-binding domain"/>
    <property type="match status" value="1"/>
</dbReference>
<feature type="domain" description="Amine oxidase" evidence="1">
    <location>
        <begin position="18"/>
        <end position="430"/>
    </location>
</feature>
<dbReference type="EMBL" id="JAPJDO010000004">
    <property type="protein sequence ID" value="MCX2936386.1"/>
    <property type="molecule type" value="Genomic_DNA"/>
</dbReference>
<accession>A0ABT3SA48</accession>
<evidence type="ECO:0000313" key="2">
    <source>
        <dbReference type="EMBL" id="MCX2936386.1"/>
    </source>
</evidence>
<dbReference type="Gene3D" id="3.90.660.50">
    <property type="match status" value="1"/>
</dbReference>
<reference evidence="2 3" key="1">
    <citation type="submission" date="2022-11" db="EMBL/GenBank/DDBJ databases">
        <title>Mycobacterium sp. nov.</title>
        <authorList>
            <person name="Papic B."/>
            <person name="Spicic S."/>
            <person name="Duvnjak S."/>
        </authorList>
    </citation>
    <scope>NUCLEOTIDE SEQUENCE [LARGE SCALE GENOMIC DNA]</scope>
    <source>
        <strain evidence="2 3">CVI_P4</strain>
    </source>
</reference>